<dbReference type="Pfam" id="PF00041">
    <property type="entry name" value="fn3"/>
    <property type="match status" value="2"/>
</dbReference>
<dbReference type="AlphaFoldDB" id="A0A443RZX6"/>
<evidence type="ECO:0000256" key="3">
    <source>
        <dbReference type="SAM" id="Phobius"/>
    </source>
</evidence>
<feature type="non-terminal residue" evidence="5">
    <location>
        <position position="1"/>
    </location>
</feature>
<sequence length="335" mass="37094">ASWKAPPKDQWNGELEGYYIGYRAVGSKQPFSFRSEVATPNKDSSHKYEFFLSNLMKATTYDIVLKAFNSAGSGPQSHEVQVTTLDGDLPSAPKAFVVSSTKTAITVSWNLHEPQADRPLIIGSIIHYQRENDEWRQIPVPIASSPLPSDSANSAKGTTHTYVIDGLDSGVRYNLFVTATNRHGEGDPSSILSTKTDGDNFELLGSMGNPDAPYYFQPIFVIPIVVSIVIVFIVIAATIICVRRLKPPVIPNDAFNTLSAKQFAYAGTMQRYVDFENSKPLMNECGNGYPLPYSTMTMDSSENLSNKMWEKSVATPSRRNSLNKESHCHIYDNPH</sequence>
<dbReference type="VEuPathDB" id="VectorBase:LDEU011212"/>
<reference evidence="5 6" key="1">
    <citation type="journal article" date="2018" name="Gigascience">
        <title>Genomes of trombidid mites reveal novel predicted allergens and laterally-transferred genes associated with secondary metabolism.</title>
        <authorList>
            <person name="Dong X."/>
            <person name="Chaisiri K."/>
            <person name="Xia D."/>
            <person name="Armstrong S.D."/>
            <person name="Fang Y."/>
            <person name="Donnelly M.J."/>
            <person name="Kadowaki T."/>
            <person name="McGarry J.W."/>
            <person name="Darby A.C."/>
            <person name="Makepeace B.L."/>
        </authorList>
    </citation>
    <scope>NUCLEOTIDE SEQUENCE [LARGE SCALE GENOMIC DNA]</scope>
    <source>
        <strain evidence="5">UoL-UT</strain>
    </source>
</reference>
<dbReference type="STRING" id="299467.A0A443RZX6"/>
<keyword evidence="6" id="KW-1185">Reference proteome</keyword>
<dbReference type="OrthoDB" id="5982258at2759"/>
<dbReference type="PROSITE" id="PS50853">
    <property type="entry name" value="FN3"/>
    <property type="match status" value="2"/>
</dbReference>
<dbReference type="PANTHER" id="PTHR13817:SF102">
    <property type="entry name" value="DOWN SYNDROME CELL ADHESION MOLECULE-LIKE PROTEIN DSCAM2"/>
    <property type="match status" value="1"/>
</dbReference>
<dbReference type="Proteomes" id="UP000288716">
    <property type="component" value="Unassembled WGS sequence"/>
</dbReference>
<evidence type="ECO:0000256" key="1">
    <source>
        <dbReference type="ARBA" id="ARBA00022737"/>
    </source>
</evidence>
<evidence type="ECO:0000256" key="2">
    <source>
        <dbReference type="SAM" id="MobiDB-lite"/>
    </source>
</evidence>
<dbReference type="InterPro" id="IPR036116">
    <property type="entry name" value="FN3_sf"/>
</dbReference>
<keyword evidence="3" id="KW-1133">Transmembrane helix</keyword>
<dbReference type="InterPro" id="IPR013783">
    <property type="entry name" value="Ig-like_fold"/>
</dbReference>
<dbReference type="CDD" id="cd00063">
    <property type="entry name" value="FN3"/>
    <property type="match status" value="2"/>
</dbReference>
<dbReference type="InterPro" id="IPR003961">
    <property type="entry name" value="FN3_dom"/>
</dbReference>
<evidence type="ECO:0000259" key="4">
    <source>
        <dbReference type="PROSITE" id="PS50853"/>
    </source>
</evidence>
<protein>
    <submittedName>
        <fullName evidence="5">Down syndrome cell adhesion molecule-like protein 1</fullName>
    </submittedName>
</protein>
<comment type="caution">
    <text evidence="5">The sequence shown here is derived from an EMBL/GenBank/DDBJ whole genome shotgun (WGS) entry which is preliminary data.</text>
</comment>
<feature type="transmembrane region" description="Helical" evidence="3">
    <location>
        <begin position="219"/>
        <end position="242"/>
    </location>
</feature>
<organism evidence="5 6">
    <name type="scientific">Leptotrombidium deliense</name>
    <dbReference type="NCBI Taxonomy" id="299467"/>
    <lineage>
        <taxon>Eukaryota</taxon>
        <taxon>Metazoa</taxon>
        <taxon>Ecdysozoa</taxon>
        <taxon>Arthropoda</taxon>
        <taxon>Chelicerata</taxon>
        <taxon>Arachnida</taxon>
        <taxon>Acari</taxon>
        <taxon>Acariformes</taxon>
        <taxon>Trombidiformes</taxon>
        <taxon>Prostigmata</taxon>
        <taxon>Anystina</taxon>
        <taxon>Parasitengona</taxon>
        <taxon>Trombiculoidea</taxon>
        <taxon>Trombiculidae</taxon>
        <taxon>Leptotrombidium</taxon>
    </lineage>
</organism>
<dbReference type="GO" id="GO:0045202">
    <property type="term" value="C:synapse"/>
    <property type="evidence" value="ECO:0007669"/>
    <property type="project" value="TreeGrafter"/>
</dbReference>
<dbReference type="Gene3D" id="2.60.40.10">
    <property type="entry name" value="Immunoglobulins"/>
    <property type="match status" value="2"/>
</dbReference>
<feature type="domain" description="Fibronectin type-III" evidence="4">
    <location>
        <begin position="1"/>
        <end position="87"/>
    </location>
</feature>
<evidence type="ECO:0000313" key="5">
    <source>
        <dbReference type="EMBL" id="RWS20828.1"/>
    </source>
</evidence>
<dbReference type="GO" id="GO:0007416">
    <property type="term" value="P:synapse assembly"/>
    <property type="evidence" value="ECO:0007669"/>
    <property type="project" value="TreeGrafter"/>
</dbReference>
<keyword evidence="1" id="KW-0677">Repeat</keyword>
<gene>
    <name evidence="5" type="ORF">B4U80_08546</name>
</gene>
<name>A0A443RZX6_9ACAR</name>
<feature type="compositionally biased region" description="Basic and acidic residues" evidence="2">
    <location>
        <begin position="322"/>
        <end position="335"/>
    </location>
</feature>
<keyword evidence="3" id="KW-0812">Transmembrane</keyword>
<feature type="region of interest" description="Disordered" evidence="2">
    <location>
        <begin position="315"/>
        <end position="335"/>
    </location>
</feature>
<dbReference type="SUPFAM" id="SSF49265">
    <property type="entry name" value="Fibronectin type III"/>
    <property type="match status" value="2"/>
</dbReference>
<dbReference type="InterPro" id="IPR050964">
    <property type="entry name" value="Striated_Muscle_Regulatory"/>
</dbReference>
<feature type="domain" description="Fibronectin type-III" evidence="4">
    <location>
        <begin position="89"/>
        <end position="199"/>
    </location>
</feature>
<dbReference type="EMBL" id="NCKV01015261">
    <property type="protein sequence ID" value="RWS20828.1"/>
    <property type="molecule type" value="Genomic_DNA"/>
</dbReference>
<dbReference type="SMART" id="SM00060">
    <property type="entry name" value="FN3"/>
    <property type="match status" value="1"/>
</dbReference>
<keyword evidence="3" id="KW-0472">Membrane</keyword>
<evidence type="ECO:0000313" key="6">
    <source>
        <dbReference type="Proteomes" id="UP000288716"/>
    </source>
</evidence>
<proteinExistence type="predicted"/>
<dbReference type="GO" id="GO:0007156">
    <property type="term" value="P:homophilic cell adhesion via plasma membrane adhesion molecules"/>
    <property type="evidence" value="ECO:0007669"/>
    <property type="project" value="TreeGrafter"/>
</dbReference>
<accession>A0A443RZX6</accession>
<dbReference type="PANTHER" id="PTHR13817">
    <property type="entry name" value="TITIN"/>
    <property type="match status" value="1"/>
</dbReference>